<protein>
    <submittedName>
        <fullName evidence="1">Uncharacterized protein</fullName>
    </submittedName>
</protein>
<proteinExistence type="predicted"/>
<organism evidence="1 2">
    <name type="scientific">Tenacibaculum singaporense</name>
    <dbReference type="NCBI Taxonomy" id="2358479"/>
    <lineage>
        <taxon>Bacteria</taxon>
        <taxon>Pseudomonadati</taxon>
        <taxon>Bacteroidota</taxon>
        <taxon>Flavobacteriia</taxon>
        <taxon>Flavobacteriales</taxon>
        <taxon>Flavobacteriaceae</taxon>
        <taxon>Tenacibaculum</taxon>
    </lineage>
</organism>
<dbReference type="EMBL" id="CP032548">
    <property type="protein sequence ID" value="AZJ36797.1"/>
    <property type="molecule type" value="Genomic_DNA"/>
</dbReference>
<evidence type="ECO:0000313" key="1">
    <source>
        <dbReference type="EMBL" id="AZJ36797.1"/>
    </source>
</evidence>
<sequence length="331" mass="38652">MLEKETNSNRDVKINDLSITEKIYLGALFSICISNNKGFSEPIKNIAIPYSPSSFYDDEIISDLISLEYIIPLIDYEDTKSLLWSLNINIEDTSTYIQKVNTFLDEVTLTEDDYLEILFMWKKVALYEVIEYYQHLVFKYIGGGFNSRIETFDILTSLLNNFSVSQTYNIIFSSIKNTLEYNKKNNTTKSHLFYQTLINIEKYGQNIVKNNWVIDGFNRLNNLPQSAISHYLYHKILKIDGFNTIPNIYNLVNTRENNISKTEIQLINNLFTKFPKIKPDNYYKHKVYGNVKIIYIGIDKEAKVSSITILFTNGNFNYYHETLDIFNSNVN</sequence>
<dbReference type="KEGG" id="tsig:D6T69_15125"/>
<dbReference type="RefSeq" id="WP_125068831.1">
    <property type="nucleotide sequence ID" value="NZ_CP032548.1"/>
</dbReference>
<accession>A0A3Q8RSP2</accession>
<reference evidence="1 2" key="1">
    <citation type="submission" date="2018-09" db="EMBL/GenBank/DDBJ databases">
        <title>Insights into the microbiota of Asian seabass (Lates calcarifer) with tenacibaculosis symptoms and description of sp. nov. Tenacibaculum singaporense.</title>
        <authorList>
            <person name="Miyake S."/>
            <person name="Soh M."/>
            <person name="Azman M.N."/>
            <person name="Ngoh S.Y."/>
            <person name="Orban L."/>
        </authorList>
    </citation>
    <scope>NUCLEOTIDE SEQUENCE [LARGE SCALE GENOMIC DNA]</scope>
    <source>
        <strain evidence="1 2">DSM 106434</strain>
    </source>
</reference>
<gene>
    <name evidence="1" type="ORF">D6T69_15125</name>
</gene>
<dbReference type="AlphaFoldDB" id="A0A3Q8RSP2"/>
<dbReference type="Proteomes" id="UP000274593">
    <property type="component" value="Chromosome"/>
</dbReference>
<keyword evidence="2" id="KW-1185">Reference proteome</keyword>
<name>A0A3Q8RSP2_9FLAO</name>
<evidence type="ECO:0000313" key="2">
    <source>
        <dbReference type="Proteomes" id="UP000274593"/>
    </source>
</evidence>